<dbReference type="AlphaFoldDB" id="A0AA39U110"/>
<sequence length="164" mass="18419">MTPTPRKSDGGTAPRMKHYPIICHKNPFTTHDGTPVAMVLWNGLSETLPYLYSFAFYITNPSLTRNTFDSAAFYQRCLFSGIGGYLEPFRFDFYVLPDASIEDVKAHYTAKKAARGSVMVQVEAVQRNEPPRNGGGLPGMVPSYLSLPYHWYHDLLVVCDGCSW</sequence>
<accession>A0AA39U110</accession>
<evidence type="ECO:0000313" key="2">
    <source>
        <dbReference type="Proteomes" id="UP001175000"/>
    </source>
</evidence>
<proteinExistence type="predicted"/>
<gene>
    <name evidence="1" type="ORF">B0T14DRAFT_572190</name>
</gene>
<protein>
    <submittedName>
        <fullName evidence="1">Uncharacterized protein</fullName>
    </submittedName>
</protein>
<comment type="caution">
    <text evidence="1">The sequence shown here is derived from an EMBL/GenBank/DDBJ whole genome shotgun (WGS) entry which is preliminary data.</text>
</comment>
<keyword evidence="2" id="KW-1185">Reference proteome</keyword>
<dbReference type="Proteomes" id="UP001175000">
    <property type="component" value="Unassembled WGS sequence"/>
</dbReference>
<reference evidence="1" key="1">
    <citation type="submission" date="2023-06" db="EMBL/GenBank/DDBJ databases">
        <title>Genome-scale phylogeny and comparative genomics of the fungal order Sordariales.</title>
        <authorList>
            <consortium name="Lawrence Berkeley National Laboratory"/>
            <person name="Hensen N."/>
            <person name="Bonometti L."/>
            <person name="Westerberg I."/>
            <person name="Brannstrom I.O."/>
            <person name="Guillou S."/>
            <person name="Cros-Aarteil S."/>
            <person name="Calhoun S."/>
            <person name="Haridas S."/>
            <person name="Kuo A."/>
            <person name="Mondo S."/>
            <person name="Pangilinan J."/>
            <person name="Riley R."/>
            <person name="Labutti K."/>
            <person name="Andreopoulos B."/>
            <person name="Lipzen A."/>
            <person name="Chen C."/>
            <person name="Yanf M."/>
            <person name="Daum C."/>
            <person name="Ng V."/>
            <person name="Clum A."/>
            <person name="Steindorff A."/>
            <person name="Ohm R."/>
            <person name="Martin F."/>
            <person name="Silar P."/>
            <person name="Natvig D."/>
            <person name="Lalanne C."/>
            <person name="Gautier V."/>
            <person name="Ament-Velasquez S.L."/>
            <person name="Kruys A."/>
            <person name="Hutchinson M.I."/>
            <person name="Powell A.J."/>
            <person name="Barry K."/>
            <person name="Miller A.N."/>
            <person name="Grigoriev I.V."/>
            <person name="Debuchy R."/>
            <person name="Gladieux P."/>
            <person name="Thoren M.H."/>
            <person name="Johannesson H."/>
        </authorList>
    </citation>
    <scope>NUCLEOTIDE SEQUENCE</scope>
    <source>
        <strain evidence="1">CBS 606.72</strain>
    </source>
</reference>
<dbReference type="EMBL" id="JAULSU010000008">
    <property type="protein sequence ID" value="KAK0609500.1"/>
    <property type="molecule type" value="Genomic_DNA"/>
</dbReference>
<name>A0AA39U110_9PEZI</name>
<organism evidence="1 2">
    <name type="scientific">Immersiella caudata</name>
    <dbReference type="NCBI Taxonomy" id="314043"/>
    <lineage>
        <taxon>Eukaryota</taxon>
        <taxon>Fungi</taxon>
        <taxon>Dikarya</taxon>
        <taxon>Ascomycota</taxon>
        <taxon>Pezizomycotina</taxon>
        <taxon>Sordariomycetes</taxon>
        <taxon>Sordariomycetidae</taxon>
        <taxon>Sordariales</taxon>
        <taxon>Lasiosphaeriaceae</taxon>
        <taxon>Immersiella</taxon>
    </lineage>
</organism>
<evidence type="ECO:0000313" key="1">
    <source>
        <dbReference type="EMBL" id="KAK0609500.1"/>
    </source>
</evidence>